<accession>A0ABX2ENN4</accession>
<dbReference type="Gene3D" id="3.40.190.10">
    <property type="entry name" value="Periplasmic binding protein-like II"/>
    <property type="match status" value="2"/>
</dbReference>
<name>A0ABX2ENN4_9BURK</name>
<evidence type="ECO:0000313" key="3">
    <source>
        <dbReference type="Proteomes" id="UP000737171"/>
    </source>
</evidence>
<dbReference type="RefSeq" id="WP_173128534.1">
    <property type="nucleotide sequence ID" value="NZ_JABRWJ010000007.1"/>
</dbReference>
<evidence type="ECO:0000256" key="1">
    <source>
        <dbReference type="SAM" id="SignalP"/>
    </source>
</evidence>
<keyword evidence="1" id="KW-0732">Signal</keyword>
<organism evidence="2 3">
    <name type="scientific">Pseudaquabacterium terrae</name>
    <dbReference type="NCBI Taxonomy" id="2732868"/>
    <lineage>
        <taxon>Bacteria</taxon>
        <taxon>Pseudomonadati</taxon>
        <taxon>Pseudomonadota</taxon>
        <taxon>Betaproteobacteria</taxon>
        <taxon>Burkholderiales</taxon>
        <taxon>Sphaerotilaceae</taxon>
        <taxon>Pseudaquabacterium</taxon>
    </lineage>
</organism>
<dbReference type="Proteomes" id="UP000737171">
    <property type="component" value="Unassembled WGS sequence"/>
</dbReference>
<dbReference type="EMBL" id="JABRWJ010000007">
    <property type="protein sequence ID" value="NRF70177.1"/>
    <property type="molecule type" value="Genomic_DNA"/>
</dbReference>
<keyword evidence="3" id="KW-1185">Reference proteome</keyword>
<reference evidence="2 3" key="1">
    <citation type="submission" date="2020-05" db="EMBL/GenBank/DDBJ databases">
        <title>Aquincola sp. isolate from soil.</title>
        <authorList>
            <person name="Han J."/>
            <person name="Kim D.-U."/>
        </authorList>
    </citation>
    <scope>NUCLEOTIDE SEQUENCE [LARGE SCALE GENOMIC DNA]</scope>
    <source>
        <strain evidence="2 3">S2</strain>
    </source>
</reference>
<gene>
    <name evidence="2" type="ORF">HLB44_24525</name>
</gene>
<protein>
    <recommendedName>
        <fullName evidence="4">Transporter substrate-binding domain-containing protein</fullName>
    </recommendedName>
</protein>
<proteinExistence type="predicted"/>
<feature type="signal peptide" evidence="1">
    <location>
        <begin position="1"/>
        <end position="31"/>
    </location>
</feature>
<feature type="chain" id="PRO_5045657802" description="Transporter substrate-binding domain-containing protein" evidence="1">
    <location>
        <begin position="32"/>
        <end position="274"/>
    </location>
</feature>
<evidence type="ECO:0000313" key="2">
    <source>
        <dbReference type="EMBL" id="NRF70177.1"/>
    </source>
</evidence>
<dbReference type="InterPro" id="IPR006311">
    <property type="entry name" value="TAT_signal"/>
</dbReference>
<evidence type="ECO:0008006" key="4">
    <source>
        <dbReference type="Google" id="ProtNLM"/>
    </source>
</evidence>
<dbReference type="PROSITE" id="PS51318">
    <property type="entry name" value="TAT"/>
    <property type="match status" value="1"/>
</dbReference>
<comment type="caution">
    <text evidence="2">The sequence shown here is derived from an EMBL/GenBank/DDBJ whole genome shotgun (WGS) entry which is preliminary data.</text>
</comment>
<dbReference type="SUPFAM" id="SSF53850">
    <property type="entry name" value="Periplasmic binding protein-like II"/>
    <property type="match status" value="1"/>
</dbReference>
<sequence length="274" mass="30827">MKTARMDPHVHRRRVLLAALPGAAAAGPARANPPAWAQPFVLGTHQRESTFHGRWLRLIYTEAFRRLGVPLTMAVYPLQRLTQMLDRDEIDGDVGRVPGFGEDHRSLLRVDESVWDLQLGLFGTNAALPTLRLDDLRGSAWRGVYVRGVAICEQLLKPLLPSDQLSALSSETQGLHMLLAGRADFMCTTQFTMLELQLQPEFRQAPPARRLVTLGTIPMHPYVQRRHAGLAGRLATVLRELKSEGTIERQRLQVLREMREQAVEPRAADAQIER</sequence>